<accession>A0A8S9LJ22</accession>
<dbReference type="EMBL" id="QGKW02000276">
    <property type="protein sequence ID" value="KAF2606089.1"/>
    <property type="molecule type" value="Genomic_DNA"/>
</dbReference>
<organism evidence="1 2">
    <name type="scientific">Brassica cretica</name>
    <name type="common">Mustard</name>
    <dbReference type="NCBI Taxonomy" id="69181"/>
    <lineage>
        <taxon>Eukaryota</taxon>
        <taxon>Viridiplantae</taxon>
        <taxon>Streptophyta</taxon>
        <taxon>Embryophyta</taxon>
        <taxon>Tracheophyta</taxon>
        <taxon>Spermatophyta</taxon>
        <taxon>Magnoliopsida</taxon>
        <taxon>eudicotyledons</taxon>
        <taxon>Gunneridae</taxon>
        <taxon>Pentapetalae</taxon>
        <taxon>rosids</taxon>
        <taxon>malvids</taxon>
        <taxon>Brassicales</taxon>
        <taxon>Brassicaceae</taxon>
        <taxon>Brassiceae</taxon>
        <taxon>Brassica</taxon>
    </lineage>
</organism>
<comment type="caution">
    <text evidence="1">The sequence shown here is derived from an EMBL/GenBank/DDBJ whole genome shotgun (WGS) entry which is preliminary data.</text>
</comment>
<protein>
    <submittedName>
        <fullName evidence="1">Uncharacterized protein</fullName>
    </submittedName>
</protein>
<evidence type="ECO:0000313" key="2">
    <source>
        <dbReference type="Proteomes" id="UP000712281"/>
    </source>
</evidence>
<dbReference type="AlphaFoldDB" id="A0A8S9LJ22"/>
<sequence length="124" mass="13994">MHALFSRRFVVGSSSSSSSQLKKSLMKKKKLAFSHWSQSRHILSHPLPSSSSVTSVGPSVGLRSEKINGFFANTLRRNTHLKLKPGSMLEARARFFDPQLLPKPWVFTGFQKRGWYIVSSPIYS</sequence>
<evidence type="ECO:0000313" key="1">
    <source>
        <dbReference type="EMBL" id="KAF2606089.1"/>
    </source>
</evidence>
<dbReference type="Proteomes" id="UP000712281">
    <property type="component" value="Unassembled WGS sequence"/>
</dbReference>
<gene>
    <name evidence="1" type="ORF">F2Q68_00046418</name>
</gene>
<reference evidence="1" key="1">
    <citation type="submission" date="2019-12" db="EMBL/GenBank/DDBJ databases">
        <title>Genome sequencing and annotation of Brassica cretica.</title>
        <authorList>
            <person name="Studholme D.J."/>
            <person name="Sarris P.F."/>
        </authorList>
    </citation>
    <scope>NUCLEOTIDE SEQUENCE</scope>
    <source>
        <strain evidence="1">PFS-001/15</strain>
        <tissue evidence="1">Leaf</tissue>
    </source>
</reference>
<name>A0A8S9LJ22_BRACR</name>
<proteinExistence type="predicted"/>